<feature type="region of interest" description="Disordered" evidence="4">
    <location>
        <begin position="767"/>
        <end position="797"/>
    </location>
</feature>
<organism evidence="6 7">
    <name type="scientific">Rotaria magnacalcarata</name>
    <dbReference type="NCBI Taxonomy" id="392030"/>
    <lineage>
        <taxon>Eukaryota</taxon>
        <taxon>Metazoa</taxon>
        <taxon>Spiralia</taxon>
        <taxon>Gnathifera</taxon>
        <taxon>Rotifera</taxon>
        <taxon>Eurotatoria</taxon>
        <taxon>Bdelloidea</taxon>
        <taxon>Philodinida</taxon>
        <taxon>Philodinidae</taxon>
        <taxon>Rotaria</taxon>
    </lineage>
</organism>
<dbReference type="Pfam" id="PF00566">
    <property type="entry name" value="RabGAP-TBC"/>
    <property type="match status" value="1"/>
</dbReference>
<dbReference type="Gene3D" id="1.10.472.80">
    <property type="entry name" value="Ypt/Rab-GAP domain of gyp1p, domain 3"/>
    <property type="match status" value="1"/>
</dbReference>
<dbReference type="Gene3D" id="1.10.8.270">
    <property type="entry name" value="putative rabgap domain of human tbc1 domain family member 14 like domains"/>
    <property type="match status" value="1"/>
</dbReference>
<feature type="compositionally biased region" description="Low complexity" evidence="4">
    <location>
        <begin position="777"/>
        <end position="791"/>
    </location>
</feature>
<dbReference type="FunFam" id="1.10.8.270:FF:000001">
    <property type="entry name" value="TBC1 domain family member 1"/>
    <property type="match status" value="1"/>
</dbReference>
<dbReference type="EMBL" id="CAJNOW010005998">
    <property type="protein sequence ID" value="CAF1469993.1"/>
    <property type="molecule type" value="Genomic_DNA"/>
</dbReference>
<evidence type="ECO:0000259" key="5">
    <source>
        <dbReference type="PROSITE" id="PS50086"/>
    </source>
</evidence>
<evidence type="ECO:0000256" key="4">
    <source>
        <dbReference type="SAM" id="MobiDB-lite"/>
    </source>
</evidence>
<dbReference type="SUPFAM" id="SSF47923">
    <property type="entry name" value="Ypt/Rab-GAP domain of gyp1p"/>
    <property type="match status" value="2"/>
</dbReference>
<feature type="coiled-coil region" evidence="3">
    <location>
        <begin position="370"/>
        <end position="529"/>
    </location>
</feature>
<dbReference type="Gene3D" id="1.10.10.750">
    <property type="entry name" value="Ypt/Rab-GAP domain of gyp1p, domain 1"/>
    <property type="match status" value="1"/>
</dbReference>
<dbReference type="PANTHER" id="PTHR47219">
    <property type="entry name" value="RAB GTPASE-ACTIVATING PROTEIN 1-LIKE"/>
    <property type="match status" value="1"/>
</dbReference>
<dbReference type="InterPro" id="IPR000195">
    <property type="entry name" value="Rab-GAP-TBC_dom"/>
</dbReference>
<evidence type="ECO:0000313" key="6">
    <source>
        <dbReference type="EMBL" id="CAF1469993.1"/>
    </source>
</evidence>
<reference evidence="6" key="1">
    <citation type="submission" date="2021-02" db="EMBL/GenBank/DDBJ databases">
        <authorList>
            <person name="Nowell W R."/>
        </authorList>
    </citation>
    <scope>NUCLEOTIDE SEQUENCE</scope>
</reference>
<dbReference type="PROSITE" id="PS50086">
    <property type="entry name" value="TBC_RABGAP"/>
    <property type="match status" value="1"/>
</dbReference>
<dbReference type="FunFam" id="1.10.472.80:FF:000002">
    <property type="entry name" value="Ecotropic viral integration site 5"/>
    <property type="match status" value="1"/>
</dbReference>
<dbReference type="InterPro" id="IPR035969">
    <property type="entry name" value="Rab-GAP_TBC_sf"/>
</dbReference>
<keyword evidence="2 3" id="KW-0175">Coiled coil</keyword>
<accession>A0A815QZE9</accession>
<dbReference type="Proteomes" id="UP000663834">
    <property type="component" value="Unassembled WGS sequence"/>
</dbReference>
<dbReference type="OrthoDB" id="295078at2759"/>
<feature type="coiled-coil region" evidence="3">
    <location>
        <begin position="581"/>
        <end position="701"/>
    </location>
</feature>
<protein>
    <recommendedName>
        <fullName evidence="5">Rab-GAP TBC domain-containing protein</fullName>
    </recommendedName>
</protein>
<sequence>MDLPDMTNEEIELLKRLEEENRRIEYDLKSPASTTLKPTVNIDAYELHHEQGQQDSISGDLSHLTIDNNDNSENEWMTWNKLINNWSTYMKQNPTWIKNLIRAGVPVHFRPLLWQCLTKNLIRAGVPVHFRPLLWQCLTKVETSSAKLEYIQLIKMTSPCEKVIQRDITRTYPEHELFKEKHGRGQESLFNVIKAYSLYDREVGYCQGIGFIVGLLLMHMPEEEAFAVLVSIMQDYSMREMYKSDMYHLALRMYQLEYMIQEFLPELCRHFQAETMNISMYASSWFLTLLTTQLPLNIACRTMDLFLSEGMEMIFRISIALLEMHQDELMLLSMEDMLKYFQKEIPIKDEIDHEALFQRAFTLEYNGKKMKKLEKEYSIIRKDEQEKQIEIRKLRNENRLLKQRVENLEKESVTLANRLIEGQVLNAQCAEESYLLKLENSTLKKQIEELNHLNTDTNNNNHTESDDNELEILQETVNRLSAENRRLQSTPNSELASLQEELTLVKMRDAEAQVNLNELRQRIADLNREWQLHDSTCKIARETNNISVNHDAYDLIAHELIALKMREAQTDCDNKLLSQKLMDIETQKQVLHNQIKRQDDEMQRVRHELDQSRVRENELRSQLNEIRNQMTDGVLRQKEDSMMLRIREAESTQALGDLRQRIAELEVQNQELITRSQIMGHRDIQEKLLEMQDEVMRLRLMHPMTRRQSLSTDHTRIDYEDSEDESLSSSLSNHENQRLSSSVGIYSTLTFQSNHHLRQSTPCLFQSTNNTKTRCRSSSTMLSSPTLSSTTNEIHVE</sequence>
<dbReference type="GO" id="GO:0031267">
    <property type="term" value="F:small GTPase binding"/>
    <property type="evidence" value="ECO:0007669"/>
    <property type="project" value="TreeGrafter"/>
</dbReference>
<keyword evidence="1" id="KW-0343">GTPase activation</keyword>
<dbReference type="PANTHER" id="PTHR47219:SF22">
    <property type="entry name" value="RAB-GAP TBC DOMAIN-CONTAINING PROTEIN"/>
    <property type="match status" value="1"/>
</dbReference>
<dbReference type="AlphaFoldDB" id="A0A815QZE9"/>
<dbReference type="SMART" id="SM00164">
    <property type="entry name" value="TBC"/>
    <property type="match status" value="1"/>
</dbReference>
<dbReference type="GO" id="GO:0005096">
    <property type="term" value="F:GTPase activator activity"/>
    <property type="evidence" value="ECO:0007669"/>
    <property type="project" value="UniProtKB-KW"/>
</dbReference>
<name>A0A815QZE9_9BILA</name>
<evidence type="ECO:0000256" key="1">
    <source>
        <dbReference type="ARBA" id="ARBA00022468"/>
    </source>
</evidence>
<proteinExistence type="predicted"/>
<feature type="region of interest" description="Disordered" evidence="4">
    <location>
        <begin position="706"/>
        <end position="738"/>
    </location>
</feature>
<evidence type="ECO:0000313" key="7">
    <source>
        <dbReference type="Proteomes" id="UP000663834"/>
    </source>
</evidence>
<comment type="caution">
    <text evidence="6">The sequence shown here is derived from an EMBL/GenBank/DDBJ whole genome shotgun (WGS) entry which is preliminary data.</text>
</comment>
<evidence type="ECO:0000256" key="2">
    <source>
        <dbReference type="ARBA" id="ARBA00023054"/>
    </source>
</evidence>
<dbReference type="InterPro" id="IPR050302">
    <property type="entry name" value="Rab_GAP_TBC_domain"/>
</dbReference>
<feature type="domain" description="Rab-GAP TBC" evidence="5">
    <location>
        <begin position="125"/>
        <end position="310"/>
    </location>
</feature>
<gene>
    <name evidence="6" type="ORF">KQP761_LOCUS12986</name>
</gene>
<evidence type="ECO:0000256" key="3">
    <source>
        <dbReference type="SAM" id="Coils"/>
    </source>
</evidence>